<sequence length="90" mass="10092">MLSLAMSRTRQKRKTIEAEVLGLSWHCVVLLRSGSLGYLWHCRGRGRDAGLLRLRSLGYLRAVEDEAEAQGCYDLGPWAVSNTIENETKA</sequence>
<gene>
    <name evidence="1" type="ORF">B296_00032926</name>
</gene>
<protein>
    <submittedName>
        <fullName evidence="1">Uncharacterized protein</fullName>
    </submittedName>
</protein>
<dbReference type="Proteomes" id="UP000287651">
    <property type="component" value="Unassembled WGS sequence"/>
</dbReference>
<organism evidence="1 2">
    <name type="scientific">Ensete ventricosum</name>
    <name type="common">Abyssinian banana</name>
    <name type="synonym">Musa ensete</name>
    <dbReference type="NCBI Taxonomy" id="4639"/>
    <lineage>
        <taxon>Eukaryota</taxon>
        <taxon>Viridiplantae</taxon>
        <taxon>Streptophyta</taxon>
        <taxon>Embryophyta</taxon>
        <taxon>Tracheophyta</taxon>
        <taxon>Spermatophyta</taxon>
        <taxon>Magnoliopsida</taxon>
        <taxon>Liliopsida</taxon>
        <taxon>Zingiberales</taxon>
        <taxon>Musaceae</taxon>
        <taxon>Ensete</taxon>
    </lineage>
</organism>
<dbReference type="EMBL" id="AMZH03015074">
    <property type="protein sequence ID" value="RRT46605.1"/>
    <property type="molecule type" value="Genomic_DNA"/>
</dbReference>
<evidence type="ECO:0000313" key="2">
    <source>
        <dbReference type="Proteomes" id="UP000287651"/>
    </source>
</evidence>
<proteinExistence type="predicted"/>
<dbReference type="AlphaFoldDB" id="A0A426Y4C0"/>
<name>A0A426Y4C0_ENSVE</name>
<reference evidence="1 2" key="1">
    <citation type="journal article" date="2014" name="Agronomy (Basel)">
        <title>A Draft Genome Sequence for Ensete ventricosum, the Drought-Tolerant Tree Against Hunger.</title>
        <authorList>
            <person name="Harrison J."/>
            <person name="Moore K.A."/>
            <person name="Paszkiewicz K."/>
            <person name="Jones T."/>
            <person name="Grant M."/>
            <person name="Ambacheew D."/>
            <person name="Muzemil S."/>
            <person name="Studholme D.J."/>
        </authorList>
    </citation>
    <scope>NUCLEOTIDE SEQUENCE [LARGE SCALE GENOMIC DNA]</scope>
</reference>
<evidence type="ECO:0000313" key="1">
    <source>
        <dbReference type="EMBL" id="RRT46605.1"/>
    </source>
</evidence>
<comment type="caution">
    <text evidence="1">The sequence shown here is derived from an EMBL/GenBank/DDBJ whole genome shotgun (WGS) entry which is preliminary data.</text>
</comment>
<accession>A0A426Y4C0</accession>